<evidence type="ECO:0000313" key="2">
    <source>
        <dbReference type="Proteomes" id="UP000325273"/>
    </source>
</evidence>
<name>A0A5B0G4Z5_9BURK</name>
<dbReference type="AlphaFoldDB" id="A0A5B0G4Z5"/>
<protein>
    <submittedName>
        <fullName evidence="1">Uncharacterized protein</fullName>
    </submittedName>
</protein>
<dbReference type="RefSeq" id="WP_149675966.1">
    <property type="nucleotide sequence ID" value="NZ_VTUZ01000058.1"/>
</dbReference>
<gene>
    <name evidence="1" type="ORF">FVF58_44575</name>
</gene>
<accession>A0A5B0G4Z5</accession>
<organism evidence="1 2">
    <name type="scientific">Paraburkholderia panacisoli</name>
    <dbReference type="NCBI Taxonomy" id="2603818"/>
    <lineage>
        <taxon>Bacteria</taxon>
        <taxon>Pseudomonadati</taxon>
        <taxon>Pseudomonadota</taxon>
        <taxon>Betaproteobacteria</taxon>
        <taxon>Burkholderiales</taxon>
        <taxon>Burkholderiaceae</taxon>
        <taxon>Paraburkholderia</taxon>
    </lineage>
</organism>
<proteinExistence type="predicted"/>
<sequence length="609" mass="66453">MPSLPIIAAQGTPCWQSVIRTENFDLLSAYDNPHLYFAVPKAASLATRLDGSPVFFLEFFSDKNDPNIDNSLYAMIEMALEQDGDLSDAYDILSKVRSGTTLLPLTFTTGSYVHVECGDSHASAPFAWESARRATINARISLLTARLLFGALATGGVTIARAAIECEVPAVLPRLEATIRFNARDVPDALRTALNPVGASLAFDALVRFLDNPPTALFRFDGEPVPAGIGLGLALAGRFRHFFGRFAPCPRIDDGPHITLDQSADAIPDSTTWDLRTPLMTGVPVFLRYDPFGFVAGRTTRDRVTAFTPVPLLPDELRTRHLTVASGLPQSFVNCNQIAVTVRVNKDVSASGSTEARSIVLYPAQPRSTTLDLKYAKINSAKPYSTSVKVVGESDVTDGPWSDRTDDYLFVDASQLSVTYVTVRATIELLQDAEISFAFTVAPDQTRMSGALDAAHPEATYLLGATDAPMRLSISARDPANLANVIKLDLPCRPVELDMTSFHEYGTQSVRIVVQFHDDTTLARLEFAVESDDAERVVLGFTPATPEGQFNYFAASLFRRRYRFREYTGEDDSSTAWSAFLAPGQDLHIGMYRGGARQEPAPARQGASE</sequence>
<keyword evidence="2" id="KW-1185">Reference proteome</keyword>
<evidence type="ECO:0000313" key="1">
    <source>
        <dbReference type="EMBL" id="KAA0998454.1"/>
    </source>
</evidence>
<dbReference type="EMBL" id="VTUZ01000058">
    <property type="protein sequence ID" value="KAA0998454.1"/>
    <property type="molecule type" value="Genomic_DNA"/>
</dbReference>
<comment type="caution">
    <text evidence="1">The sequence shown here is derived from an EMBL/GenBank/DDBJ whole genome shotgun (WGS) entry which is preliminary data.</text>
</comment>
<dbReference type="Proteomes" id="UP000325273">
    <property type="component" value="Unassembled WGS sequence"/>
</dbReference>
<reference evidence="1 2" key="1">
    <citation type="submission" date="2019-08" db="EMBL/GenBank/DDBJ databases">
        <title>Paraburkholderia sp. DCY113.</title>
        <authorList>
            <person name="Kang J."/>
        </authorList>
    </citation>
    <scope>NUCLEOTIDE SEQUENCE [LARGE SCALE GENOMIC DNA]</scope>
    <source>
        <strain evidence="1 2">DCY113</strain>
    </source>
</reference>